<dbReference type="PANTHER" id="PTHR32322">
    <property type="entry name" value="INNER MEMBRANE TRANSPORTER"/>
    <property type="match status" value="1"/>
</dbReference>
<dbReference type="EMBL" id="CYHA01000002">
    <property type="protein sequence ID" value="CUA82403.1"/>
    <property type="molecule type" value="Genomic_DNA"/>
</dbReference>
<evidence type="ECO:0000256" key="1">
    <source>
        <dbReference type="ARBA" id="ARBA00004141"/>
    </source>
</evidence>
<evidence type="ECO:0000313" key="8">
    <source>
        <dbReference type="EMBL" id="CUA82403.1"/>
    </source>
</evidence>
<feature type="transmembrane region" description="Helical" evidence="6">
    <location>
        <begin position="98"/>
        <end position="119"/>
    </location>
</feature>
<feature type="transmembrane region" description="Helical" evidence="6">
    <location>
        <begin position="160"/>
        <end position="179"/>
    </location>
</feature>
<keyword evidence="4 6" id="KW-1133">Transmembrane helix</keyword>
<comment type="subcellular location">
    <subcellularLocation>
        <location evidence="1">Membrane</location>
        <topology evidence="1">Multi-pass membrane protein</topology>
    </subcellularLocation>
</comment>
<organism evidence="8 9">
    <name type="scientific">Gulbenkiania indica</name>
    <dbReference type="NCBI Taxonomy" id="375574"/>
    <lineage>
        <taxon>Bacteria</taxon>
        <taxon>Pseudomonadati</taxon>
        <taxon>Pseudomonadota</taxon>
        <taxon>Betaproteobacteria</taxon>
        <taxon>Neisseriales</taxon>
        <taxon>Chromobacteriaceae</taxon>
        <taxon>Gulbenkiania</taxon>
    </lineage>
</organism>
<dbReference type="InterPro" id="IPR050638">
    <property type="entry name" value="AA-Vitamin_Transporters"/>
</dbReference>
<keyword evidence="5 6" id="KW-0472">Membrane</keyword>
<feature type="transmembrane region" description="Helical" evidence="6">
    <location>
        <begin position="131"/>
        <end position="154"/>
    </location>
</feature>
<evidence type="ECO:0000313" key="9">
    <source>
        <dbReference type="Proteomes" id="UP000243535"/>
    </source>
</evidence>
<feature type="domain" description="EamA" evidence="7">
    <location>
        <begin position="10"/>
        <end position="142"/>
    </location>
</feature>
<dbReference type="RefSeq" id="WP_082446374.1">
    <property type="nucleotide sequence ID" value="NZ_CYHA01000002.1"/>
</dbReference>
<feature type="transmembrane region" description="Helical" evidence="6">
    <location>
        <begin position="186"/>
        <end position="205"/>
    </location>
</feature>
<dbReference type="OrthoDB" id="4167046at2"/>
<evidence type="ECO:0000256" key="5">
    <source>
        <dbReference type="ARBA" id="ARBA00023136"/>
    </source>
</evidence>
<evidence type="ECO:0000256" key="3">
    <source>
        <dbReference type="ARBA" id="ARBA00022692"/>
    </source>
</evidence>
<feature type="transmembrane region" description="Helical" evidence="6">
    <location>
        <begin position="72"/>
        <end position="92"/>
    </location>
</feature>
<protein>
    <submittedName>
        <fullName evidence="8">Threonine/homoserine efflux transporter RhtA</fullName>
    </submittedName>
</protein>
<dbReference type="GO" id="GO:0016020">
    <property type="term" value="C:membrane"/>
    <property type="evidence" value="ECO:0007669"/>
    <property type="project" value="UniProtKB-SubCell"/>
</dbReference>
<dbReference type="SUPFAM" id="SSF103481">
    <property type="entry name" value="Multidrug resistance efflux transporter EmrE"/>
    <property type="match status" value="2"/>
</dbReference>
<feature type="domain" description="EamA" evidence="7">
    <location>
        <begin position="157"/>
        <end position="293"/>
    </location>
</feature>
<keyword evidence="9" id="KW-1185">Reference proteome</keyword>
<name>A0A0K6GUX9_9NEIS</name>
<proteinExistence type="inferred from homology"/>
<sequence length="319" mass="33768">MTPSSSRMATVLLVATMFLWSTNFVLARALHEAIGPFSLAFLRWGIALLCLLPFALPRLRRNWTALRRQWKALCLMGVFGIGLTNTLVYLAVKTTTATNAVILNSATPIMVLLLSAAWFRQRLSGRQCAGMVVALAGAVFIVCKGELAGLARFHFSPGDVLILGAGLAWAVYTVSLRTLRPGLDALVQMAAALAIGEMVLLPGFLWEISGQGATLAALSGGTWGLLAYLGLFPSILAFLMYNRAIGLAGPARAASFLYLMPAFGALLSVLALGESLHAFHVAGLAAIFAGIVLGSYIGSFPTVSANLGGWMARLAGRRV</sequence>
<keyword evidence="3 6" id="KW-0812">Transmembrane</keyword>
<feature type="transmembrane region" description="Helical" evidence="6">
    <location>
        <begin position="278"/>
        <end position="297"/>
    </location>
</feature>
<dbReference type="AlphaFoldDB" id="A0A0K6GUX9"/>
<feature type="transmembrane region" description="Helical" evidence="6">
    <location>
        <begin position="253"/>
        <end position="272"/>
    </location>
</feature>
<dbReference type="InterPro" id="IPR000620">
    <property type="entry name" value="EamA_dom"/>
</dbReference>
<feature type="transmembrane region" description="Helical" evidence="6">
    <location>
        <begin position="225"/>
        <end position="241"/>
    </location>
</feature>
<dbReference type="STRING" id="375574.GCA_001418035_01050"/>
<reference evidence="9" key="1">
    <citation type="submission" date="2015-08" db="EMBL/GenBank/DDBJ databases">
        <authorList>
            <person name="Varghese N."/>
        </authorList>
    </citation>
    <scope>NUCLEOTIDE SEQUENCE [LARGE SCALE GENOMIC DNA]</scope>
    <source>
        <strain evidence="9">DSM 17901</strain>
    </source>
</reference>
<gene>
    <name evidence="8" type="ORF">Ga0061063_1257</name>
</gene>
<dbReference type="InterPro" id="IPR037185">
    <property type="entry name" value="EmrE-like"/>
</dbReference>
<evidence type="ECO:0000256" key="2">
    <source>
        <dbReference type="ARBA" id="ARBA00007362"/>
    </source>
</evidence>
<accession>A0A0K6GUX9</accession>
<comment type="similarity">
    <text evidence="2">Belongs to the EamA transporter family.</text>
</comment>
<feature type="transmembrane region" description="Helical" evidence="6">
    <location>
        <begin position="37"/>
        <end position="56"/>
    </location>
</feature>
<dbReference type="Proteomes" id="UP000243535">
    <property type="component" value="Unassembled WGS sequence"/>
</dbReference>
<dbReference type="PANTHER" id="PTHR32322:SF2">
    <property type="entry name" value="EAMA DOMAIN-CONTAINING PROTEIN"/>
    <property type="match status" value="1"/>
</dbReference>
<dbReference type="Pfam" id="PF00892">
    <property type="entry name" value="EamA"/>
    <property type="match status" value="2"/>
</dbReference>
<evidence type="ECO:0000256" key="6">
    <source>
        <dbReference type="SAM" id="Phobius"/>
    </source>
</evidence>
<evidence type="ECO:0000259" key="7">
    <source>
        <dbReference type="Pfam" id="PF00892"/>
    </source>
</evidence>
<evidence type="ECO:0000256" key="4">
    <source>
        <dbReference type="ARBA" id="ARBA00022989"/>
    </source>
</evidence>